<dbReference type="AlphaFoldDB" id="A0ABD4XDR4"/>
<organism evidence="2 3">
    <name type="scientific">Phaeobacter gallaeciensis</name>
    <dbReference type="NCBI Taxonomy" id="60890"/>
    <lineage>
        <taxon>Bacteria</taxon>
        <taxon>Pseudomonadati</taxon>
        <taxon>Pseudomonadota</taxon>
        <taxon>Alphaproteobacteria</taxon>
        <taxon>Rhodobacterales</taxon>
        <taxon>Roseobacteraceae</taxon>
        <taxon>Phaeobacter</taxon>
    </lineage>
</organism>
<dbReference type="Pfam" id="PF00535">
    <property type="entry name" value="Glycos_transf_2"/>
    <property type="match status" value="1"/>
</dbReference>
<accession>A0ABD4XDR4</accession>
<dbReference type="SUPFAM" id="SSF53448">
    <property type="entry name" value="Nucleotide-diphospho-sugar transferases"/>
    <property type="match status" value="1"/>
</dbReference>
<dbReference type="GO" id="GO:0016758">
    <property type="term" value="F:hexosyltransferase activity"/>
    <property type="evidence" value="ECO:0007669"/>
    <property type="project" value="UniProtKB-ARBA"/>
</dbReference>
<gene>
    <name evidence="2" type="ORF">PXK24_17740</name>
</gene>
<reference evidence="2 3" key="1">
    <citation type="submission" date="2023-02" db="EMBL/GenBank/DDBJ databases">
        <title>Population genomics of bacteria associated with diatom.</title>
        <authorList>
            <person name="Xie J."/>
            <person name="Wang H."/>
        </authorList>
    </citation>
    <scope>NUCLEOTIDE SEQUENCE [LARGE SCALE GENOMIC DNA]</scope>
    <source>
        <strain evidence="2 3">PT47_8</strain>
    </source>
</reference>
<dbReference type="Gene3D" id="3.90.550.10">
    <property type="entry name" value="Spore Coat Polysaccharide Biosynthesis Protein SpsA, Chain A"/>
    <property type="match status" value="1"/>
</dbReference>
<feature type="domain" description="Glycosyltransferase 2-like" evidence="1">
    <location>
        <begin position="4"/>
        <end position="140"/>
    </location>
</feature>
<proteinExistence type="predicted"/>
<dbReference type="InterPro" id="IPR001173">
    <property type="entry name" value="Glyco_trans_2-like"/>
</dbReference>
<dbReference type="EMBL" id="JARCJK010000011">
    <property type="protein sequence ID" value="MDE4167541.1"/>
    <property type="molecule type" value="Genomic_DNA"/>
</dbReference>
<dbReference type="CDD" id="cd00761">
    <property type="entry name" value="Glyco_tranf_GTA_type"/>
    <property type="match status" value="1"/>
</dbReference>
<dbReference type="Proteomes" id="UP001218364">
    <property type="component" value="Unassembled WGS sequence"/>
</dbReference>
<name>A0ABD4XDR4_9RHOB</name>
<dbReference type="PANTHER" id="PTHR22916:SF3">
    <property type="entry name" value="UDP-GLCNAC:BETAGAL BETA-1,3-N-ACETYLGLUCOSAMINYLTRANSFERASE-LIKE PROTEIN 1"/>
    <property type="match status" value="1"/>
</dbReference>
<comment type="caution">
    <text evidence="2">The sequence shown here is derived from an EMBL/GenBank/DDBJ whole genome shotgun (WGS) entry which is preliminary data.</text>
</comment>
<evidence type="ECO:0000313" key="2">
    <source>
        <dbReference type="EMBL" id="MDE4167541.1"/>
    </source>
</evidence>
<evidence type="ECO:0000259" key="1">
    <source>
        <dbReference type="Pfam" id="PF00535"/>
    </source>
</evidence>
<dbReference type="PANTHER" id="PTHR22916">
    <property type="entry name" value="GLYCOSYLTRANSFERASE"/>
    <property type="match status" value="1"/>
</dbReference>
<dbReference type="RefSeq" id="WP_274840103.1">
    <property type="nucleotide sequence ID" value="NZ_JARCJF010000011.1"/>
</dbReference>
<sequence>MRFSFIVTAYNIEEYIGSCLDSLTPCLRPGDQLIVVDDGSGDCSCEEIMARLAPLEGRGIELCPIFLGANTQGGVGIPANVALAEVRGEALFFVDGDDLLEAGGFMAARQVYEAHPSDLLIANFRVYDAALDRYMPPADQPLWARVPGARDPEARRHLALQMIGVPWRKIYRVAFLRAAGLCFPEGDFFYEDNPFHWQACLAAGEIRFLDRSVCAHRVARAGQTMAAQGAELTAFFDHYETILSLLPDAQYRPDALRWLLENMAWHIERLDPGAHWVYAMRAQEVLAAVPEADWQALRRDPVALRSWGVARALAAGDLAAVISGWQGQAVMRRLADLEGRLAHLSGEMDRQQQTLGGVQDWAEGQRALQEFRALKALAGERQVDETG</sequence>
<protein>
    <submittedName>
        <fullName evidence="2">Glycosyltransferase</fullName>
    </submittedName>
</protein>
<evidence type="ECO:0000313" key="3">
    <source>
        <dbReference type="Proteomes" id="UP001218364"/>
    </source>
</evidence>
<dbReference type="InterPro" id="IPR029044">
    <property type="entry name" value="Nucleotide-diphossugar_trans"/>
</dbReference>